<dbReference type="GO" id="GO:0003824">
    <property type="term" value="F:catalytic activity"/>
    <property type="evidence" value="ECO:0007669"/>
    <property type="project" value="InterPro"/>
</dbReference>
<evidence type="ECO:0000256" key="2">
    <source>
        <dbReference type="ARBA" id="ARBA00022723"/>
    </source>
</evidence>
<dbReference type="InterPro" id="IPR058240">
    <property type="entry name" value="rSAM_sf"/>
</dbReference>
<accession>A0A832ZVJ4</accession>
<name>A0A832ZVJ4_CALS0</name>
<evidence type="ECO:0000313" key="7">
    <source>
        <dbReference type="Proteomes" id="UP000608579"/>
    </source>
</evidence>
<dbReference type="Proteomes" id="UP000608579">
    <property type="component" value="Unassembled WGS sequence"/>
</dbReference>
<evidence type="ECO:0000313" key="6">
    <source>
        <dbReference type="EMBL" id="HIQ29637.1"/>
    </source>
</evidence>
<dbReference type="Gene3D" id="3.20.20.70">
    <property type="entry name" value="Aldolase class I"/>
    <property type="match status" value="1"/>
</dbReference>
<dbReference type="AlphaFoldDB" id="A0A832ZVJ4"/>
<dbReference type="Pfam" id="PF04055">
    <property type="entry name" value="Radical_SAM"/>
    <property type="match status" value="1"/>
</dbReference>
<dbReference type="InterPro" id="IPR013785">
    <property type="entry name" value="Aldolase_TIM"/>
</dbReference>
<gene>
    <name evidence="6" type="ORF">EYH45_03635</name>
</gene>
<dbReference type="PANTHER" id="PTHR11228">
    <property type="entry name" value="RADICAL SAM DOMAIN PROTEIN"/>
    <property type="match status" value="1"/>
</dbReference>
<keyword evidence="4" id="KW-0411">Iron-sulfur</keyword>
<dbReference type="SUPFAM" id="SSF102114">
    <property type="entry name" value="Radical SAM enzymes"/>
    <property type="match status" value="1"/>
</dbReference>
<dbReference type="InterPro" id="IPR050377">
    <property type="entry name" value="Radical_SAM_PqqE_MftC-like"/>
</dbReference>
<evidence type="ECO:0000256" key="3">
    <source>
        <dbReference type="ARBA" id="ARBA00023004"/>
    </source>
</evidence>
<reference evidence="6" key="1">
    <citation type="journal article" date="2020" name="ISME J.">
        <title>Gammaproteobacteria mediating utilization of methyl-, sulfur- and petroleum organic compounds in deep ocean hydrothermal plumes.</title>
        <authorList>
            <person name="Zhou Z."/>
            <person name="Liu Y."/>
            <person name="Pan J."/>
            <person name="Cron B.R."/>
            <person name="Toner B.M."/>
            <person name="Anantharaman K."/>
            <person name="Breier J.A."/>
            <person name="Dick G.J."/>
            <person name="Li M."/>
        </authorList>
    </citation>
    <scope>NUCLEOTIDE SEQUENCE</scope>
    <source>
        <strain evidence="6">SZUA-1515</strain>
    </source>
</reference>
<dbReference type="EMBL" id="DQVM01000070">
    <property type="protein sequence ID" value="HIQ29637.1"/>
    <property type="molecule type" value="Genomic_DNA"/>
</dbReference>
<dbReference type="GO" id="GO:0046872">
    <property type="term" value="F:metal ion binding"/>
    <property type="evidence" value="ECO:0007669"/>
    <property type="project" value="UniProtKB-KW"/>
</dbReference>
<evidence type="ECO:0000259" key="5">
    <source>
        <dbReference type="PROSITE" id="PS51918"/>
    </source>
</evidence>
<dbReference type="InterPro" id="IPR007197">
    <property type="entry name" value="rSAM"/>
</dbReference>
<dbReference type="CDD" id="cd21109">
    <property type="entry name" value="SPASM"/>
    <property type="match status" value="1"/>
</dbReference>
<sequence>MHDYRCNYLRSPSDERLFQPIVEITNECNLRCPQCFVQAGRIDAATLRMDTLMGLLDEMYELGAEAVKIIGGEPLLYPELVSNAVKHARGMGMYVSLETNGTMLTEEIAKLLDRYEVFTHMTIYAGSEEGYRQFGGREVFQKVVKGLKILSKIHMHQVKISVIKINLSEFDKMLKLVEESGVKHAILYTCIKIGRATVDVQRLGISDDILTELYDRVDSRFKQLNDPRNALPRASSIMPYCFAINNLPYIAANGDVYPCPFSLYPVMRLGNIYEEKLGEI</sequence>
<feature type="non-terminal residue" evidence="6">
    <location>
        <position position="280"/>
    </location>
</feature>
<dbReference type="PANTHER" id="PTHR11228:SF7">
    <property type="entry name" value="PQQA PEPTIDE CYCLASE"/>
    <property type="match status" value="1"/>
</dbReference>
<organism evidence="6 7">
    <name type="scientific">Caldiarchaeum subterraneum</name>
    <dbReference type="NCBI Taxonomy" id="311458"/>
    <lineage>
        <taxon>Archaea</taxon>
        <taxon>Nitrososphaerota</taxon>
        <taxon>Candidatus Caldarchaeales</taxon>
        <taxon>Candidatus Caldarchaeaceae</taxon>
        <taxon>Candidatus Caldarchaeum</taxon>
    </lineage>
</organism>
<keyword evidence="3" id="KW-0408">Iron</keyword>
<protein>
    <submittedName>
        <fullName evidence="6">Radical SAM protein</fullName>
    </submittedName>
</protein>
<dbReference type="InterPro" id="IPR006638">
    <property type="entry name" value="Elp3/MiaA/NifB-like_rSAM"/>
</dbReference>
<dbReference type="InterPro" id="IPR023885">
    <property type="entry name" value="4Fe4S-binding_SPASM_dom"/>
</dbReference>
<dbReference type="SFLD" id="SFLDG01067">
    <property type="entry name" value="SPASM/twitch_domain_containing"/>
    <property type="match status" value="1"/>
</dbReference>
<dbReference type="SFLD" id="SFLDS00029">
    <property type="entry name" value="Radical_SAM"/>
    <property type="match status" value="1"/>
</dbReference>
<feature type="domain" description="Radical SAM core" evidence="5">
    <location>
        <begin position="14"/>
        <end position="228"/>
    </location>
</feature>
<keyword evidence="1" id="KW-0949">S-adenosyl-L-methionine</keyword>
<dbReference type="CDD" id="cd01335">
    <property type="entry name" value="Radical_SAM"/>
    <property type="match status" value="1"/>
</dbReference>
<proteinExistence type="predicted"/>
<evidence type="ECO:0000256" key="1">
    <source>
        <dbReference type="ARBA" id="ARBA00022691"/>
    </source>
</evidence>
<keyword evidence="2" id="KW-0479">Metal-binding</keyword>
<dbReference type="GO" id="GO:0051536">
    <property type="term" value="F:iron-sulfur cluster binding"/>
    <property type="evidence" value="ECO:0007669"/>
    <property type="project" value="UniProtKB-KW"/>
</dbReference>
<dbReference type="PROSITE" id="PS51918">
    <property type="entry name" value="RADICAL_SAM"/>
    <property type="match status" value="1"/>
</dbReference>
<evidence type="ECO:0000256" key="4">
    <source>
        <dbReference type="ARBA" id="ARBA00023014"/>
    </source>
</evidence>
<dbReference type="SMART" id="SM00729">
    <property type="entry name" value="Elp3"/>
    <property type="match status" value="1"/>
</dbReference>
<dbReference type="Pfam" id="PF13186">
    <property type="entry name" value="SPASM"/>
    <property type="match status" value="1"/>
</dbReference>
<comment type="caution">
    <text evidence="6">The sequence shown here is derived from an EMBL/GenBank/DDBJ whole genome shotgun (WGS) entry which is preliminary data.</text>
</comment>